<dbReference type="OrthoDB" id="6506078at2759"/>
<dbReference type="GO" id="GO:0007017">
    <property type="term" value="P:microtubule-based process"/>
    <property type="evidence" value="ECO:0007669"/>
    <property type="project" value="InterPro"/>
</dbReference>
<dbReference type="Proteomes" id="UP000235145">
    <property type="component" value="Unassembled WGS sequence"/>
</dbReference>
<dbReference type="SMART" id="SM01375">
    <property type="entry name" value="Dynein_light"/>
    <property type="match status" value="1"/>
</dbReference>
<feature type="compositionally biased region" description="Low complexity" evidence="1">
    <location>
        <begin position="28"/>
        <end position="41"/>
    </location>
</feature>
<proteinExistence type="predicted"/>
<sequence>MSHNTTNRRNFPAPIPETPMDPTHHPKPTTTTTTTTHPPDPTVTTVQNISNHFSRLYLNHKSRSSIRTSTQPPPVDTHLQAISTVSDGSTTASLTKSHSQKTRISQKRGKPHYYYYYHSDKPVKEQPVIDEEQEDNIKRAIVVSNKIPTKKAEDYVNLKSPNQEKSGDEVKKLQQGYDITKQSLSSIGMGKGRRRSFGSSSQAELADFFACNGVKVVSADMPPYMQIHVVDVTRKTYDSLEKFTAKTLALTLKKEFDGVYGPAWHCIVGSSFGSFVTHSVGGFLYFSMDQKLYVLLFKTAVQRAH</sequence>
<organism evidence="2 3">
    <name type="scientific">Lactuca sativa</name>
    <name type="common">Garden lettuce</name>
    <dbReference type="NCBI Taxonomy" id="4236"/>
    <lineage>
        <taxon>Eukaryota</taxon>
        <taxon>Viridiplantae</taxon>
        <taxon>Streptophyta</taxon>
        <taxon>Embryophyta</taxon>
        <taxon>Tracheophyta</taxon>
        <taxon>Spermatophyta</taxon>
        <taxon>Magnoliopsida</taxon>
        <taxon>eudicotyledons</taxon>
        <taxon>Gunneridae</taxon>
        <taxon>Pentapetalae</taxon>
        <taxon>asterids</taxon>
        <taxon>campanulids</taxon>
        <taxon>Asterales</taxon>
        <taxon>Asteraceae</taxon>
        <taxon>Cichorioideae</taxon>
        <taxon>Cichorieae</taxon>
        <taxon>Lactucinae</taxon>
        <taxon>Lactuca</taxon>
    </lineage>
</organism>
<dbReference type="AlphaFoldDB" id="A0A9R1XVT3"/>
<feature type="compositionally biased region" description="Basic residues" evidence="1">
    <location>
        <begin position="98"/>
        <end position="110"/>
    </location>
</feature>
<feature type="region of interest" description="Disordered" evidence="1">
    <location>
        <begin position="1"/>
        <end position="41"/>
    </location>
</feature>
<dbReference type="PANTHER" id="PTHR11886:SF80">
    <property type="entry name" value="OS01G0555600 PROTEIN"/>
    <property type="match status" value="1"/>
</dbReference>
<dbReference type="Pfam" id="PF01221">
    <property type="entry name" value="Dynein_light"/>
    <property type="match status" value="1"/>
</dbReference>
<dbReference type="EMBL" id="NBSK02000001">
    <property type="protein sequence ID" value="KAJ0227931.1"/>
    <property type="molecule type" value="Genomic_DNA"/>
</dbReference>
<dbReference type="InterPro" id="IPR037177">
    <property type="entry name" value="DLC_sf"/>
</dbReference>
<protein>
    <recommendedName>
        <fullName evidence="4">Dynein light chain</fullName>
    </recommendedName>
</protein>
<dbReference type="FunFam" id="3.30.740.10:FF:000003">
    <property type="entry name" value="Dynein light chain"/>
    <property type="match status" value="1"/>
</dbReference>
<evidence type="ECO:0000313" key="3">
    <source>
        <dbReference type="Proteomes" id="UP000235145"/>
    </source>
</evidence>
<dbReference type="Gene3D" id="3.30.740.10">
    <property type="entry name" value="Protein Inhibitor Of Neuronal Nitric Oxide Synthase"/>
    <property type="match status" value="1"/>
</dbReference>
<feature type="compositionally biased region" description="Polar residues" evidence="1">
    <location>
        <begin position="87"/>
        <end position="97"/>
    </location>
</feature>
<dbReference type="InterPro" id="IPR001372">
    <property type="entry name" value="Dynein_light_chain_typ-1/2"/>
</dbReference>
<evidence type="ECO:0000313" key="2">
    <source>
        <dbReference type="EMBL" id="KAJ0227931.1"/>
    </source>
</evidence>
<keyword evidence="3" id="KW-1185">Reference proteome</keyword>
<comment type="caution">
    <text evidence="2">The sequence shown here is derived from an EMBL/GenBank/DDBJ whole genome shotgun (WGS) entry which is preliminary data.</text>
</comment>
<gene>
    <name evidence="2" type="ORF">LSAT_V11C100005400</name>
</gene>
<feature type="region of interest" description="Disordered" evidence="1">
    <location>
        <begin position="87"/>
        <end position="110"/>
    </location>
</feature>
<dbReference type="GO" id="GO:0045505">
    <property type="term" value="F:dynein intermediate chain binding"/>
    <property type="evidence" value="ECO:0000318"/>
    <property type="project" value="GO_Central"/>
</dbReference>
<evidence type="ECO:0008006" key="4">
    <source>
        <dbReference type="Google" id="ProtNLM"/>
    </source>
</evidence>
<evidence type="ECO:0000256" key="1">
    <source>
        <dbReference type="SAM" id="MobiDB-lite"/>
    </source>
</evidence>
<name>A0A9R1XVT3_LACSA</name>
<dbReference type="PANTHER" id="PTHR11886">
    <property type="entry name" value="DYNEIN LIGHT CHAIN"/>
    <property type="match status" value="1"/>
</dbReference>
<dbReference type="GO" id="GO:0005868">
    <property type="term" value="C:cytoplasmic dynein complex"/>
    <property type="evidence" value="ECO:0000318"/>
    <property type="project" value="GO_Central"/>
</dbReference>
<accession>A0A9R1XVT3</accession>
<reference evidence="2 3" key="1">
    <citation type="journal article" date="2017" name="Nat. Commun.">
        <title>Genome assembly with in vitro proximity ligation data and whole-genome triplication in lettuce.</title>
        <authorList>
            <person name="Reyes-Chin-Wo S."/>
            <person name="Wang Z."/>
            <person name="Yang X."/>
            <person name="Kozik A."/>
            <person name="Arikit S."/>
            <person name="Song C."/>
            <person name="Xia L."/>
            <person name="Froenicke L."/>
            <person name="Lavelle D.O."/>
            <person name="Truco M.J."/>
            <person name="Xia R."/>
            <person name="Zhu S."/>
            <person name="Xu C."/>
            <person name="Xu H."/>
            <person name="Xu X."/>
            <person name="Cox K."/>
            <person name="Korf I."/>
            <person name="Meyers B.C."/>
            <person name="Michelmore R.W."/>
        </authorList>
    </citation>
    <scope>NUCLEOTIDE SEQUENCE [LARGE SCALE GENOMIC DNA]</scope>
    <source>
        <strain evidence="3">cv. Salinas</strain>
        <tissue evidence="2">Seedlings</tissue>
    </source>
</reference>
<dbReference type="SUPFAM" id="SSF54648">
    <property type="entry name" value="DLC"/>
    <property type="match status" value="1"/>
</dbReference>